<organism evidence="1 2">
    <name type="scientific">Crotalaria pallida</name>
    <name type="common">Smooth rattlebox</name>
    <name type="synonym">Crotalaria striata</name>
    <dbReference type="NCBI Taxonomy" id="3830"/>
    <lineage>
        <taxon>Eukaryota</taxon>
        <taxon>Viridiplantae</taxon>
        <taxon>Streptophyta</taxon>
        <taxon>Embryophyta</taxon>
        <taxon>Tracheophyta</taxon>
        <taxon>Spermatophyta</taxon>
        <taxon>Magnoliopsida</taxon>
        <taxon>eudicotyledons</taxon>
        <taxon>Gunneridae</taxon>
        <taxon>Pentapetalae</taxon>
        <taxon>rosids</taxon>
        <taxon>fabids</taxon>
        <taxon>Fabales</taxon>
        <taxon>Fabaceae</taxon>
        <taxon>Papilionoideae</taxon>
        <taxon>50 kb inversion clade</taxon>
        <taxon>genistoids sensu lato</taxon>
        <taxon>core genistoids</taxon>
        <taxon>Crotalarieae</taxon>
        <taxon>Crotalaria</taxon>
    </lineage>
</organism>
<dbReference type="EMBL" id="JAYWIO010000005">
    <property type="protein sequence ID" value="KAK7259065.1"/>
    <property type="molecule type" value="Genomic_DNA"/>
</dbReference>
<reference evidence="1 2" key="1">
    <citation type="submission" date="2024-01" db="EMBL/GenBank/DDBJ databases">
        <title>The genomes of 5 underutilized Papilionoideae crops provide insights into root nodulation and disease resistanc.</title>
        <authorList>
            <person name="Yuan L."/>
        </authorList>
    </citation>
    <scope>NUCLEOTIDE SEQUENCE [LARGE SCALE GENOMIC DNA]</scope>
    <source>
        <strain evidence="1">ZHUSHIDOU_FW_LH</strain>
        <tissue evidence="1">Leaf</tissue>
    </source>
</reference>
<dbReference type="AlphaFoldDB" id="A0AAN9EQB5"/>
<comment type="caution">
    <text evidence="1">The sequence shown here is derived from an EMBL/GenBank/DDBJ whole genome shotgun (WGS) entry which is preliminary data.</text>
</comment>
<gene>
    <name evidence="1" type="ORF">RIF29_24660</name>
</gene>
<sequence>MVTPVSDHDSVLELVGAIKDNLPMLLREVGTLDRLSTQGFTFKPTWKSSSHYAGSTVKYASKAAKRTGKGAMAKACLLTYELTSWRGLVVFVHALGEEWSQGDLWAPRVRYALIMLDHWILRARLLSIPYGLKQIATSWLDLGLSTTPIMVQAKQRIHVPRRGEFGNITSRKEKVPALIGGLQKKLWRLTPNLRRLDVAGTYKLFPSTTGSVPEDRQGFSCFLSLRREKGGDPRIKRVKEPFLFADRLGALA</sequence>
<proteinExistence type="predicted"/>
<evidence type="ECO:0000313" key="2">
    <source>
        <dbReference type="Proteomes" id="UP001372338"/>
    </source>
</evidence>
<dbReference type="Proteomes" id="UP001372338">
    <property type="component" value="Unassembled WGS sequence"/>
</dbReference>
<evidence type="ECO:0000313" key="1">
    <source>
        <dbReference type="EMBL" id="KAK7259065.1"/>
    </source>
</evidence>
<accession>A0AAN9EQB5</accession>
<keyword evidence="2" id="KW-1185">Reference proteome</keyword>
<name>A0AAN9EQB5_CROPI</name>
<protein>
    <submittedName>
        <fullName evidence="1">Uncharacterized protein</fullName>
    </submittedName>
</protein>